<comment type="caution">
    <text evidence="1">The sequence shown here is derived from an EMBL/GenBank/DDBJ whole genome shotgun (WGS) entry which is preliminary data.</text>
</comment>
<organism evidence="1 2">
    <name type="scientific">Mycolicibacterium conceptionense</name>
    <dbReference type="NCBI Taxonomy" id="451644"/>
    <lineage>
        <taxon>Bacteria</taxon>
        <taxon>Bacillati</taxon>
        <taxon>Actinomycetota</taxon>
        <taxon>Actinomycetes</taxon>
        <taxon>Mycobacteriales</taxon>
        <taxon>Mycobacteriaceae</taxon>
        <taxon>Mycolicibacterium</taxon>
    </lineage>
</organism>
<evidence type="ECO:0000313" key="2">
    <source>
        <dbReference type="Proteomes" id="UP000037594"/>
    </source>
</evidence>
<protein>
    <recommendedName>
        <fullName evidence="3">Lipoprotein</fullName>
    </recommendedName>
</protein>
<dbReference type="AlphaFoldDB" id="A0A0J8U870"/>
<dbReference type="RefSeq" id="WP_019344515.1">
    <property type="nucleotide sequence ID" value="NZ_AGSZ01000165.1"/>
</dbReference>
<reference evidence="1 2" key="1">
    <citation type="submission" date="2015-06" db="EMBL/GenBank/DDBJ databases">
        <title>Genome sequence of Mycobacterium conceptionense strain MLE.</title>
        <authorList>
            <person name="Greninger A.L."/>
            <person name="Cunningham G."/>
            <person name="Chiu C.Y."/>
            <person name="Miller S."/>
        </authorList>
    </citation>
    <scope>NUCLEOTIDE SEQUENCE [LARGE SCALE GENOMIC DNA]</scope>
    <source>
        <strain evidence="1 2">MLE</strain>
    </source>
</reference>
<dbReference type="PATRIC" id="fig|451644.5.peg.4019"/>
<sequence>MTWAVRALIGAVMAVVLAVITGCTSDQPARTYEASTGALGDSLDILGWHLKLSDLRFDSERVLVDVEGSASGDARAKPEDIRFGLYGALAHPIEADALHGCDGIADLGLRPLAAPAPDKLSGTVCLGPQRDQSQVRGVYVYSPRERIAGTTIAYPAAFPVGVLPTNVNDAGVTLKSTSVDAFSADGGQLAPAAMGDPTAFNGKGYMLLGLQIDGAAKRYADDAAARGGPLMVVAGPSLPPPGLSPACSAYGSSVLILPEASRGAVNVRASLCTQGEMNAALLYASVSVIGTHAALWTTGG</sequence>
<dbReference type="PROSITE" id="PS51257">
    <property type="entry name" value="PROKAR_LIPOPROTEIN"/>
    <property type="match status" value="1"/>
</dbReference>
<dbReference type="Proteomes" id="UP000037594">
    <property type="component" value="Unassembled WGS sequence"/>
</dbReference>
<gene>
    <name evidence="1" type="ORF">ACT17_19460</name>
</gene>
<evidence type="ECO:0000313" key="1">
    <source>
        <dbReference type="EMBL" id="KMV16600.1"/>
    </source>
</evidence>
<name>A0A0J8U870_9MYCO</name>
<proteinExistence type="predicted"/>
<dbReference type="OrthoDB" id="4688138at2"/>
<evidence type="ECO:0008006" key="3">
    <source>
        <dbReference type="Google" id="ProtNLM"/>
    </source>
</evidence>
<dbReference type="EMBL" id="LFOD01000019">
    <property type="protein sequence ID" value="KMV16600.1"/>
    <property type="molecule type" value="Genomic_DNA"/>
</dbReference>
<accession>A0A0J8U870</accession>